<accession>A0A9D1DWM8</accession>
<dbReference type="EMBL" id="DVHA01000076">
    <property type="protein sequence ID" value="HIR60387.1"/>
    <property type="molecule type" value="Genomic_DNA"/>
</dbReference>
<protein>
    <submittedName>
        <fullName evidence="2">Aldo/keto reductase</fullName>
    </submittedName>
</protein>
<evidence type="ECO:0000313" key="2">
    <source>
        <dbReference type="EMBL" id="HIR60387.1"/>
    </source>
</evidence>
<dbReference type="AlphaFoldDB" id="A0A9D1DWM8"/>
<comment type="caution">
    <text evidence="2">The sequence shown here is derived from an EMBL/GenBank/DDBJ whole genome shotgun (WGS) entry which is preliminary data.</text>
</comment>
<dbReference type="CDD" id="cd19092">
    <property type="entry name" value="AKR_BsYcsN_EcYdhF-like"/>
    <property type="match status" value="1"/>
</dbReference>
<dbReference type="SUPFAM" id="SSF51430">
    <property type="entry name" value="NAD(P)-linked oxidoreductase"/>
    <property type="match status" value="1"/>
</dbReference>
<dbReference type="Pfam" id="PF00248">
    <property type="entry name" value="Aldo_ket_red"/>
    <property type="match status" value="1"/>
</dbReference>
<reference evidence="2" key="2">
    <citation type="journal article" date="2021" name="PeerJ">
        <title>Extensive microbial diversity within the chicken gut microbiome revealed by metagenomics and culture.</title>
        <authorList>
            <person name="Gilroy R."/>
            <person name="Ravi A."/>
            <person name="Getino M."/>
            <person name="Pursley I."/>
            <person name="Horton D.L."/>
            <person name="Alikhan N.F."/>
            <person name="Baker D."/>
            <person name="Gharbi K."/>
            <person name="Hall N."/>
            <person name="Watson M."/>
            <person name="Adriaenssens E.M."/>
            <person name="Foster-Nyarko E."/>
            <person name="Jarju S."/>
            <person name="Secka A."/>
            <person name="Antonio M."/>
            <person name="Oren A."/>
            <person name="Chaudhuri R.R."/>
            <person name="La Ragione R."/>
            <person name="Hildebrand F."/>
            <person name="Pallen M.J."/>
        </authorList>
    </citation>
    <scope>NUCLEOTIDE SEQUENCE</scope>
    <source>
        <strain evidence="2">CHK189-12415</strain>
    </source>
</reference>
<evidence type="ECO:0000259" key="1">
    <source>
        <dbReference type="Pfam" id="PF00248"/>
    </source>
</evidence>
<dbReference type="Gene3D" id="3.20.20.100">
    <property type="entry name" value="NADP-dependent oxidoreductase domain"/>
    <property type="match status" value="1"/>
</dbReference>
<dbReference type="PANTHER" id="PTHR43364">
    <property type="entry name" value="NADH-SPECIFIC METHYLGLYOXAL REDUCTASE-RELATED"/>
    <property type="match status" value="1"/>
</dbReference>
<proteinExistence type="predicted"/>
<feature type="domain" description="NADP-dependent oxidoreductase" evidence="1">
    <location>
        <begin position="16"/>
        <end position="294"/>
    </location>
</feature>
<name>A0A9D1DWM8_9FIRM</name>
<dbReference type="InterPro" id="IPR023210">
    <property type="entry name" value="NADP_OxRdtase_dom"/>
</dbReference>
<evidence type="ECO:0000313" key="3">
    <source>
        <dbReference type="Proteomes" id="UP000824241"/>
    </source>
</evidence>
<sequence length="306" mass="34114">MKYVNIGGTGLRASNIVMGCMRLSSLSKKEAEALVRTALEQGINLFDHADIYGGGSCEEIFAEAAGMNETVREKMILQSKCSIRDGYFDFSKGYLLQSVDGILKRLHTDYLDILLLHRPDPLMEPEEVAEAIETLHRSGKVRYFGVSNQNPMQIELLQKYTGQKLIVDQLQMSLAHTPVFDSGLTVNMQIGQSIDRTGSIYEYSRLKGITLQAWSPFQKGYFEGTFLGDTEHYGKLNETIRLLAEKYGVTDTAIAVAWLTRVPSGIQVILGTTRPQRLIDGCKGSEIPLTRKEWFSLYAAAGNMIP</sequence>
<dbReference type="InterPro" id="IPR050523">
    <property type="entry name" value="AKR_Detox_Biosynth"/>
</dbReference>
<dbReference type="GO" id="GO:0005829">
    <property type="term" value="C:cytosol"/>
    <property type="evidence" value="ECO:0007669"/>
    <property type="project" value="TreeGrafter"/>
</dbReference>
<dbReference type="GO" id="GO:0016491">
    <property type="term" value="F:oxidoreductase activity"/>
    <property type="evidence" value="ECO:0007669"/>
    <property type="project" value="InterPro"/>
</dbReference>
<dbReference type="PANTHER" id="PTHR43364:SF1">
    <property type="entry name" value="OXIDOREDUCTASE YDHF"/>
    <property type="match status" value="1"/>
</dbReference>
<reference evidence="2" key="1">
    <citation type="submission" date="2020-10" db="EMBL/GenBank/DDBJ databases">
        <authorList>
            <person name="Gilroy R."/>
        </authorList>
    </citation>
    <scope>NUCLEOTIDE SEQUENCE</scope>
    <source>
        <strain evidence="2">CHK189-12415</strain>
    </source>
</reference>
<dbReference type="PRINTS" id="PR00069">
    <property type="entry name" value="ALDKETRDTASE"/>
</dbReference>
<gene>
    <name evidence="2" type="ORF">IAB37_02270</name>
</gene>
<dbReference type="InterPro" id="IPR020471">
    <property type="entry name" value="AKR"/>
</dbReference>
<organism evidence="2 3">
    <name type="scientific">Candidatus Faecivivens stercoravium</name>
    <dbReference type="NCBI Taxonomy" id="2840803"/>
    <lineage>
        <taxon>Bacteria</taxon>
        <taxon>Bacillati</taxon>
        <taxon>Bacillota</taxon>
        <taxon>Clostridia</taxon>
        <taxon>Eubacteriales</taxon>
        <taxon>Oscillospiraceae</taxon>
        <taxon>Oscillospiraceae incertae sedis</taxon>
        <taxon>Candidatus Faecivivens</taxon>
    </lineage>
</organism>
<dbReference type="Proteomes" id="UP000824241">
    <property type="component" value="Unassembled WGS sequence"/>
</dbReference>
<dbReference type="InterPro" id="IPR036812">
    <property type="entry name" value="NAD(P)_OxRdtase_dom_sf"/>
</dbReference>